<evidence type="ECO:0000313" key="11">
    <source>
        <dbReference type="Proteomes" id="UP000256601"/>
    </source>
</evidence>
<dbReference type="FunFam" id="3.90.550.10:FF:000051">
    <property type="entry name" value="Alpha-1,2-mannosyltransferase (Ktr4)"/>
    <property type="match status" value="1"/>
</dbReference>
<dbReference type="Proteomes" id="UP000256601">
    <property type="component" value="Unassembled WGS sequence"/>
</dbReference>
<dbReference type="VEuPathDB" id="FungiDB:YALI1_E02413g"/>
<evidence type="ECO:0000256" key="2">
    <source>
        <dbReference type="ARBA" id="ARBA00007677"/>
    </source>
</evidence>
<dbReference type="PIRSF" id="PIRSF018153">
    <property type="entry name" value="Glyco_trans_15"/>
    <property type="match status" value="1"/>
</dbReference>
<keyword evidence="7" id="KW-0812">Transmembrane</keyword>
<dbReference type="GO" id="GO:0016020">
    <property type="term" value="C:membrane"/>
    <property type="evidence" value="ECO:0007669"/>
    <property type="project" value="UniProtKB-SubCell"/>
</dbReference>
<dbReference type="GO" id="GO:0006487">
    <property type="term" value="P:protein N-linked glycosylation"/>
    <property type="evidence" value="ECO:0007669"/>
    <property type="project" value="TreeGrafter"/>
</dbReference>
<feature type="transmembrane region" description="Helical" evidence="7">
    <location>
        <begin position="9"/>
        <end position="29"/>
    </location>
</feature>
<evidence type="ECO:0000256" key="6">
    <source>
        <dbReference type="PIRSR" id="PIRSR018153-1"/>
    </source>
</evidence>
<dbReference type="Gene3D" id="3.90.550.10">
    <property type="entry name" value="Spore Coat Polysaccharide Biosynthesis Protein SpsA, Chain A"/>
    <property type="match status" value="1"/>
</dbReference>
<dbReference type="GO" id="GO:0006493">
    <property type="term" value="P:protein O-linked glycosylation"/>
    <property type="evidence" value="ECO:0007669"/>
    <property type="project" value="TreeGrafter"/>
</dbReference>
<evidence type="ECO:0000313" key="10">
    <source>
        <dbReference type="Proteomes" id="UP000182444"/>
    </source>
</evidence>
<name>A0A1H6Q5V1_YARLL</name>
<reference evidence="9 11" key="2">
    <citation type="submission" date="2018-07" db="EMBL/GenBank/DDBJ databases">
        <title>Draft Genome Assemblies for Five Robust Yarrowia lipolytica Strains Exhibiting High Lipid Production and Pentose Sugar Utilization and Sugar Alcohol Secretion from Undetoxified Lignocellulosic Biomass Hydrolysates.</title>
        <authorList>
            <consortium name="DOE Joint Genome Institute"/>
            <person name="Walker C."/>
            <person name="Ryu S."/>
            <person name="Na H."/>
            <person name="Zane M."/>
            <person name="LaButti K."/>
            <person name="Lipzen A."/>
            <person name="Haridas S."/>
            <person name="Barry K."/>
            <person name="Grigoriev I.V."/>
            <person name="Quarterman J."/>
            <person name="Slininger P."/>
            <person name="Dien B."/>
            <person name="Trinh C.T."/>
        </authorList>
    </citation>
    <scope>NUCLEOTIDE SEQUENCE [LARGE SCALE GENOMIC DNA]</scope>
    <source>
        <strain evidence="9 11">YB392</strain>
    </source>
</reference>
<dbReference type="GO" id="GO:0005794">
    <property type="term" value="C:Golgi apparatus"/>
    <property type="evidence" value="ECO:0007669"/>
    <property type="project" value="TreeGrafter"/>
</dbReference>
<dbReference type="EMBL" id="KZ858947">
    <property type="protein sequence ID" value="RDW29093.1"/>
    <property type="molecule type" value="Genomic_DNA"/>
</dbReference>
<dbReference type="OrthoDB" id="439943at2759"/>
<keyword evidence="5" id="KW-0735">Signal-anchor</keyword>
<keyword evidence="4 9" id="KW-0808">Transferase</keyword>
<dbReference type="RefSeq" id="XP_503435.1">
    <property type="nucleotide sequence ID" value="XM_503435.1"/>
</dbReference>
<keyword evidence="3" id="KW-0328">Glycosyltransferase</keyword>
<keyword evidence="7" id="KW-0472">Membrane</keyword>
<gene>
    <name evidence="9" type="ORF">B0I71DRAFT_126432</name>
    <name evidence="8" type="ORF">YALI1_E02413g</name>
</gene>
<dbReference type="OMA" id="WCFFLYQ"/>
<dbReference type="InterPro" id="IPR029044">
    <property type="entry name" value="Nucleotide-diphossugar_trans"/>
</dbReference>
<keyword evidence="7" id="KW-1133">Transmembrane helix</keyword>
<comment type="subcellular location">
    <subcellularLocation>
        <location evidence="1">Membrane</location>
        <topology evidence="1">Single-pass type II membrane protein</topology>
    </subcellularLocation>
</comment>
<dbReference type="InterPro" id="IPR002685">
    <property type="entry name" value="Glyco_trans_15"/>
</dbReference>
<evidence type="ECO:0000256" key="4">
    <source>
        <dbReference type="ARBA" id="ARBA00022679"/>
    </source>
</evidence>
<feature type="active site" description="Nucleophile" evidence="6">
    <location>
        <position position="309"/>
    </location>
</feature>
<dbReference type="GO" id="GO:0000032">
    <property type="term" value="P:cell wall mannoprotein biosynthetic process"/>
    <property type="evidence" value="ECO:0007669"/>
    <property type="project" value="TreeGrafter"/>
</dbReference>
<accession>A0A1H6Q5V1</accession>
<organism evidence="8 10">
    <name type="scientific">Yarrowia lipolytica</name>
    <name type="common">Candida lipolytica</name>
    <dbReference type="NCBI Taxonomy" id="4952"/>
    <lineage>
        <taxon>Eukaryota</taxon>
        <taxon>Fungi</taxon>
        <taxon>Dikarya</taxon>
        <taxon>Ascomycota</taxon>
        <taxon>Saccharomycotina</taxon>
        <taxon>Dipodascomycetes</taxon>
        <taxon>Dipodascales</taxon>
        <taxon>Dipodascales incertae sedis</taxon>
        <taxon>Yarrowia</taxon>
    </lineage>
</organism>
<dbReference type="PANTHER" id="PTHR31121:SF7">
    <property type="entry name" value="MANNOSYLTRANSFERASE KTR4-RELATED"/>
    <property type="match status" value="1"/>
</dbReference>
<dbReference type="PANTHER" id="PTHR31121">
    <property type="entry name" value="ALPHA-1,2 MANNOSYLTRANSFERASE KTR1"/>
    <property type="match status" value="1"/>
</dbReference>
<evidence type="ECO:0000256" key="1">
    <source>
        <dbReference type="ARBA" id="ARBA00004606"/>
    </source>
</evidence>
<evidence type="ECO:0000256" key="5">
    <source>
        <dbReference type="ARBA" id="ARBA00022968"/>
    </source>
</evidence>
<evidence type="ECO:0000313" key="8">
    <source>
        <dbReference type="EMBL" id="AOW04828.1"/>
    </source>
</evidence>
<proteinExistence type="inferred from homology"/>
<dbReference type="EMBL" id="CP017557">
    <property type="protein sequence ID" value="AOW04828.1"/>
    <property type="molecule type" value="Genomic_DNA"/>
</dbReference>
<dbReference type="eggNOG" id="KOG4472">
    <property type="taxonomic scope" value="Eukaryota"/>
</dbReference>
<dbReference type="SUPFAM" id="SSF53448">
    <property type="entry name" value="Nucleotide-diphospho-sugar transferases"/>
    <property type="match status" value="1"/>
</dbReference>
<reference evidence="8 10" key="1">
    <citation type="journal article" date="2016" name="PLoS ONE">
        <title>Sequence Assembly of Yarrowia lipolytica Strain W29/CLIB89 Shows Transposable Element Diversity.</title>
        <authorList>
            <person name="Magnan C."/>
            <person name="Yu J."/>
            <person name="Chang I."/>
            <person name="Jahn E."/>
            <person name="Kanomata Y."/>
            <person name="Wu J."/>
            <person name="Zeller M."/>
            <person name="Oakes M."/>
            <person name="Baldi P."/>
            <person name="Sandmeyer S."/>
        </authorList>
    </citation>
    <scope>NUCLEOTIDE SEQUENCE [LARGE SCALE GENOMIC DNA]</scope>
    <source>
        <strain evidence="8">CLIB89</strain>
        <strain evidence="10">CLIB89(W29)</strain>
    </source>
</reference>
<dbReference type="GeneID" id="2912071"/>
<dbReference type="Pfam" id="PF01793">
    <property type="entry name" value="Glyco_transf_15"/>
    <property type="match status" value="1"/>
</dbReference>
<evidence type="ECO:0000313" key="9">
    <source>
        <dbReference type="EMBL" id="RDW29093.1"/>
    </source>
</evidence>
<evidence type="ECO:0000256" key="3">
    <source>
        <dbReference type="ARBA" id="ARBA00022676"/>
    </source>
</evidence>
<protein>
    <submittedName>
        <fullName evidence="9">Nucleotide-diphospho-sugar transferase</fullName>
    </submittedName>
</protein>
<dbReference type="AlphaFoldDB" id="A0A1H6Q5V1"/>
<sequence length="413" mass="48765">MTPLIVRRLFLLLVTASLGLLVFLIYFSLQDDWTRTHADFLKEESIYKQPNDAFLQYTEPKEDLTPKNNPLLEEVDEPVSAKPLVRATDTRRTKAALISLVRNKELDGIVDAMVQVEDTFNHKFGYPWIFFNDEEFTDEFKEKVREQTDSEVKFELIEKKDWDAPRWIDKDKAKKAGKKLEDAGVRYGAMDSYHKMCRWNSGMFYKHKAMDDYDWYWRVEPDTQYYCDIDYDVFAYMEDNDKVYGFTIALFDNPKTVATLWPETKSFLMKNKEYLHKDNAMQFLLNPSRPDWNAQAGGYSTCHFWSNFEIASLKFFRGDAYAQWFEHLDKQGGFFYERWGDAPVHSVGAGLFANQSQIHWFKDIGYYHFPYFNCPKSKKCHGCKPGRFTTDDLKDSLMPENCLPQYLKYMGDR</sequence>
<dbReference type="GO" id="GO:0000026">
    <property type="term" value="F:alpha-1,2-mannosyltransferase activity"/>
    <property type="evidence" value="ECO:0007669"/>
    <property type="project" value="TreeGrafter"/>
</dbReference>
<dbReference type="KEGG" id="yli:2912071"/>
<dbReference type="Proteomes" id="UP000182444">
    <property type="component" value="Chromosome 1E"/>
</dbReference>
<evidence type="ECO:0000256" key="7">
    <source>
        <dbReference type="SAM" id="Phobius"/>
    </source>
</evidence>
<comment type="similarity">
    <text evidence="2">Belongs to the glycosyltransferase 15 family.</text>
</comment>
<dbReference type="VEuPathDB" id="FungiDB:YALI0_E01892g"/>